<accession>A0AAW2GA05</accession>
<evidence type="ECO:0000313" key="1">
    <source>
        <dbReference type="EMBL" id="KAL0125049.1"/>
    </source>
</evidence>
<dbReference type="EMBL" id="JADYXP020000004">
    <property type="protein sequence ID" value="KAL0125049.1"/>
    <property type="molecule type" value="Genomic_DNA"/>
</dbReference>
<evidence type="ECO:0000313" key="2">
    <source>
        <dbReference type="Proteomes" id="UP001430953"/>
    </source>
</evidence>
<gene>
    <name evidence="1" type="ORF">PUN28_004299</name>
</gene>
<keyword evidence="2" id="KW-1185">Reference proteome</keyword>
<dbReference type="AlphaFoldDB" id="A0AAW2GA05"/>
<comment type="caution">
    <text evidence="1">The sequence shown here is derived from an EMBL/GenBank/DDBJ whole genome shotgun (WGS) entry which is preliminary data.</text>
</comment>
<protein>
    <submittedName>
        <fullName evidence="1">Uncharacterized protein</fullName>
    </submittedName>
</protein>
<organism evidence="1 2">
    <name type="scientific">Cardiocondyla obscurior</name>
    <dbReference type="NCBI Taxonomy" id="286306"/>
    <lineage>
        <taxon>Eukaryota</taxon>
        <taxon>Metazoa</taxon>
        <taxon>Ecdysozoa</taxon>
        <taxon>Arthropoda</taxon>
        <taxon>Hexapoda</taxon>
        <taxon>Insecta</taxon>
        <taxon>Pterygota</taxon>
        <taxon>Neoptera</taxon>
        <taxon>Endopterygota</taxon>
        <taxon>Hymenoptera</taxon>
        <taxon>Apocrita</taxon>
        <taxon>Aculeata</taxon>
        <taxon>Formicoidea</taxon>
        <taxon>Formicidae</taxon>
        <taxon>Myrmicinae</taxon>
        <taxon>Cardiocondyla</taxon>
    </lineage>
</organism>
<sequence length="69" mass="7941">MEFAEPTLTLTAKLVQVSYQQATRNYNYDCLIVTDNLGLGRIRKWFSKCESLSTDRRSPHVQESDSLNT</sequence>
<name>A0AAW2GA05_9HYME</name>
<reference evidence="1 2" key="1">
    <citation type="submission" date="2023-03" db="EMBL/GenBank/DDBJ databases">
        <title>High recombination rates correlate with genetic variation in Cardiocondyla obscurior ants.</title>
        <authorList>
            <person name="Errbii M."/>
        </authorList>
    </citation>
    <scope>NUCLEOTIDE SEQUENCE [LARGE SCALE GENOMIC DNA]</scope>
    <source>
        <strain evidence="1">Alpha-2009</strain>
        <tissue evidence="1">Whole body</tissue>
    </source>
</reference>
<proteinExistence type="predicted"/>
<dbReference type="Proteomes" id="UP001430953">
    <property type="component" value="Unassembled WGS sequence"/>
</dbReference>